<keyword evidence="2" id="KW-0732">Signal</keyword>
<comment type="caution">
    <text evidence="3">The sequence shown here is derived from an EMBL/GenBank/DDBJ whole genome shotgun (WGS) entry which is preliminary data.</text>
</comment>
<gene>
    <name evidence="3" type="ORF">EVAR_45503_1</name>
</gene>
<accession>A0A4C1WHD1</accession>
<feature type="region of interest" description="Disordered" evidence="1">
    <location>
        <begin position="28"/>
        <end position="75"/>
    </location>
</feature>
<evidence type="ECO:0000313" key="4">
    <source>
        <dbReference type="Proteomes" id="UP000299102"/>
    </source>
</evidence>
<reference evidence="3 4" key="1">
    <citation type="journal article" date="2019" name="Commun. Biol.">
        <title>The bagworm genome reveals a unique fibroin gene that provides high tensile strength.</title>
        <authorList>
            <person name="Kono N."/>
            <person name="Nakamura H."/>
            <person name="Ohtoshi R."/>
            <person name="Tomita M."/>
            <person name="Numata K."/>
            <person name="Arakawa K."/>
        </authorList>
    </citation>
    <scope>NUCLEOTIDE SEQUENCE [LARGE SCALE GENOMIC DNA]</scope>
</reference>
<evidence type="ECO:0000256" key="2">
    <source>
        <dbReference type="SAM" id="SignalP"/>
    </source>
</evidence>
<dbReference type="Proteomes" id="UP000299102">
    <property type="component" value="Unassembled WGS sequence"/>
</dbReference>
<feature type="chain" id="PRO_5020033491" evidence="2">
    <location>
        <begin position="18"/>
        <end position="75"/>
    </location>
</feature>
<protein>
    <submittedName>
        <fullName evidence="3">Uncharacterized protein</fullName>
    </submittedName>
</protein>
<sequence>MGLSLLMGLQALKGSLLYSLIAIPPAATPRLEPALEPTSGRSAGPRRVTDHPPVPAPRRDTHEGFVAHSANSQQR</sequence>
<feature type="signal peptide" evidence="2">
    <location>
        <begin position="1"/>
        <end position="17"/>
    </location>
</feature>
<keyword evidence="4" id="KW-1185">Reference proteome</keyword>
<name>A0A4C1WHD1_EUMVA</name>
<proteinExistence type="predicted"/>
<organism evidence="3 4">
    <name type="scientific">Eumeta variegata</name>
    <name type="common">Bagworm moth</name>
    <name type="synonym">Eumeta japonica</name>
    <dbReference type="NCBI Taxonomy" id="151549"/>
    <lineage>
        <taxon>Eukaryota</taxon>
        <taxon>Metazoa</taxon>
        <taxon>Ecdysozoa</taxon>
        <taxon>Arthropoda</taxon>
        <taxon>Hexapoda</taxon>
        <taxon>Insecta</taxon>
        <taxon>Pterygota</taxon>
        <taxon>Neoptera</taxon>
        <taxon>Endopterygota</taxon>
        <taxon>Lepidoptera</taxon>
        <taxon>Glossata</taxon>
        <taxon>Ditrysia</taxon>
        <taxon>Tineoidea</taxon>
        <taxon>Psychidae</taxon>
        <taxon>Oiketicinae</taxon>
        <taxon>Eumeta</taxon>
    </lineage>
</organism>
<evidence type="ECO:0000256" key="1">
    <source>
        <dbReference type="SAM" id="MobiDB-lite"/>
    </source>
</evidence>
<dbReference type="AlphaFoldDB" id="A0A4C1WHD1"/>
<dbReference type="EMBL" id="BGZK01000546">
    <property type="protein sequence ID" value="GBP49527.1"/>
    <property type="molecule type" value="Genomic_DNA"/>
</dbReference>
<evidence type="ECO:0000313" key="3">
    <source>
        <dbReference type="EMBL" id="GBP49527.1"/>
    </source>
</evidence>